<keyword evidence="1" id="KW-0175">Coiled coil</keyword>
<evidence type="ECO:0000256" key="1">
    <source>
        <dbReference type="SAM" id="Coils"/>
    </source>
</evidence>
<dbReference type="InterPro" id="IPR046478">
    <property type="entry name" value="DUF6799"/>
</dbReference>
<dbReference type="Proteomes" id="UP001596405">
    <property type="component" value="Unassembled WGS sequence"/>
</dbReference>
<feature type="signal peptide" evidence="2">
    <location>
        <begin position="1"/>
        <end position="26"/>
    </location>
</feature>
<feature type="coiled-coil region" evidence="1">
    <location>
        <begin position="158"/>
        <end position="212"/>
    </location>
</feature>
<feature type="chain" id="PRO_5047186537" evidence="2">
    <location>
        <begin position="27"/>
        <end position="216"/>
    </location>
</feature>
<keyword evidence="5" id="KW-1185">Reference proteome</keyword>
<feature type="domain" description="DUF6799" evidence="3">
    <location>
        <begin position="47"/>
        <end position="104"/>
    </location>
</feature>
<evidence type="ECO:0000313" key="4">
    <source>
        <dbReference type="EMBL" id="MFC6996188.1"/>
    </source>
</evidence>
<dbReference type="RefSeq" id="WP_153042130.1">
    <property type="nucleotide sequence ID" value="NZ_JBHSYQ010000003.1"/>
</dbReference>
<comment type="caution">
    <text evidence="4">The sequence shown here is derived from an EMBL/GenBank/DDBJ whole genome shotgun (WGS) entry which is preliminary data.</text>
</comment>
<evidence type="ECO:0000259" key="3">
    <source>
        <dbReference type="Pfam" id="PF20606"/>
    </source>
</evidence>
<dbReference type="Pfam" id="PF20606">
    <property type="entry name" value="DUF6799"/>
    <property type="match status" value="1"/>
</dbReference>
<dbReference type="EMBL" id="JBHSYQ010000003">
    <property type="protein sequence ID" value="MFC6996188.1"/>
    <property type="molecule type" value="Genomic_DNA"/>
</dbReference>
<keyword evidence="2" id="KW-0732">Signal</keyword>
<organism evidence="4 5">
    <name type="scientific">Rufibacter roseus</name>
    <dbReference type="NCBI Taxonomy" id="1567108"/>
    <lineage>
        <taxon>Bacteria</taxon>
        <taxon>Pseudomonadati</taxon>
        <taxon>Bacteroidota</taxon>
        <taxon>Cytophagia</taxon>
        <taxon>Cytophagales</taxon>
        <taxon>Hymenobacteraceae</taxon>
        <taxon>Rufibacter</taxon>
    </lineage>
</organism>
<evidence type="ECO:0000313" key="5">
    <source>
        <dbReference type="Proteomes" id="UP001596405"/>
    </source>
</evidence>
<sequence>MKNIYLAFCLLLTFSVCSGITASAQAQTSTSSDTVLTKTTIKDNTIFWQQDHLVQHKGGRLLKVQDPIQYENGTIVFADGRVRTPDGKTLVLEKKHAINPKGRIVLVADDLFTHDTIIKHERQTVGDTETRIVVIDGKIASVANNKEQQVYSTGLNEKAQLLEKMTELLEQRLKLLETALTPAEMRKIQGYYDGLNKQITIVEEEIKSLTSSVKNP</sequence>
<protein>
    <submittedName>
        <fullName evidence="4">DUF6799 domain-containing protein</fullName>
    </submittedName>
</protein>
<evidence type="ECO:0000256" key="2">
    <source>
        <dbReference type="SAM" id="SignalP"/>
    </source>
</evidence>
<gene>
    <name evidence="4" type="ORF">ACFQHR_01070</name>
</gene>
<name>A0ABW2DIN2_9BACT</name>
<proteinExistence type="predicted"/>
<accession>A0ABW2DIN2</accession>
<reference evidence="5" key="1">
    <citation type="journal article" date="2019" name="Int. J. Syst. Evol. Microbiol.">
        <title>The Global Catalogue of Microorganisms (GCM) 10K type strain sequencing project: providing services to taxonomists for standard genome sequencing and annotation.</title>
        <authorList>
            <consortium name="The Broad Institute Genomics Platform"/>
            <consortium name="The Broad Institute Genome Sequencing Center for Infectious Disease"/>
            <person name="Wu L."/>
            <person name="Ma J."/>
        </authorList>
    </citation>
    <scope>NUCLEOTIDE SEQUENCE [LARGE SCALE GENOMIC DNA]</scope>
    <source>
        <strain evidence="5">CGMCC 4.7393</strain>
    </source>
</reference>